<dbReference type="InterPro" id="IPR002104">
    <property type="entry name" value="Integrase_catalytic"/>
</dbReference>
<evidence type="ECO:0000256" key="2">
    <source>
        <dbReference type="ARBA" id="ARBA00023125"/>
    </source>
</evidence>
<dbReference type="PROSITE" id="PS51898">
    <property type="entry name" value="TYR_RECOMBINASE"/>
    <property type="match status" value="1"/>
</dbReference>
<dbReference type="Pfam" id="PF00589">
    <property type="entry name" value="Phage_integrase"/>
    <property type="match status" value="1"/>
</dbReference>
<organism evidence="7 8">
    <name type="scientific">Paenibacillus enshidis</name>
    <dbReference type="NCBI Taxonomy" id="1458439"/>
    <lineage>
        <taxon>Bacteria</taxon>
        <taxon>Bacillati</taxon>
        <taxon>Bacillota</taxon>
        <taxon>Bacilli</taxon>
        <taxon>Bacillales</taxon>
        <taxon>Paenibacillaceae</taxon>
        <taxon>Paenibacillus</taxon>
    </lineage>
</organism>
<dbReference type="InterPro" id="IPR013762">
    <property type="entry name" value="Integrase-like_cat_sf"/>
</dbReference>
<dbReference type="InterPro" id="IPR010998">
    <property type="entry name" value="Integrase_recombinase_N"/>
</dbReference>
<evidence type="ECO:0000313" key="7">
    <source>
        <dbReference type="EMBL" id="MFB5268113.1"/>
    </source>
</evidence>
<dbReference type="InterPro" id="IPR044068">
    <property type="entry name" value="CB"/>
</dbReference>
<dbReference type="Proteomes" id="UP001580346">
    <property type="component" value="Unassembled WGS sequence"/>
</dbReference>
<dbReference type="Gene3D" id="1.10.150.130">
    <property type="match status" value="1"/>
</dbReference>
<dbReference type="PANTHER" id="PTHR30349">
    <property type="entry name" value="PHAGE INTEGRASE-RELATED"/>
    <property type="match status" value="1"/>
</dbReference>
<accession>A0ABV5AV76</accession>
<comment type="similarity">
    <text evidence="1">Belongs to the 'phage' integrase family.</text>
</comment>
<evidence type="ECO:0000259" key="6">
    <source>
        <dbReference type="PROSITE" id="PS51900"/>
    </source>
</evidence>
<dbReference type="EMBL" id="JBHHMI010000013">
    <property type="protein sequence ID" value="MFB5268113.1"/>
    <property type="molecule type" value="Genomic_DNA"/>
</dbReference>
<dbReference type="Gene3D" id="1.10.443.10">
    <property type="entry name" value="Intergrase catalytic core"/>
    <property type="match status" value="1"/>
</dbReference>
<evidence type="ECO:0000256" key="3">
    <source>
        <dbReference type="ARBA" id="ARBA00023172"/>
    </source>
</evidence>
<evidence type="ECO:0000256" key="4">
    <source>
        <dbReference type="PROSITE-ProRule" id="PRU01248"/>
    </source>
</evidence>
<comment type="caution">
    <text evidence="7">The sequence shown here is derived from an EMBL/GenBank/DDBJ whole genome shotgun (WGS) entry which is preliminary data.</text>
</comment>
<keyword evidence="8" id="KW-1185">Reference proteome</keyword>
<dbReference type="PANTHER" id="PTHR30349:SF41">
    <property type="entry name" value="INTEGRASE_RECOMBINASE PROTEIN MJ0367-RELATED"/>
    <property type="match status" value="1"/>
</dbReference>
<dbReference type="InterPro" id="IPR011010">
    <property type="entry name" value="DNA_brk_join_enz"/>
</dbReference>
<dbReference type="InterPro" id="IPR050090">
    <property type="entry name" value="Tyrosine_recombinase_XerCD"/>
</dbReference>
<feature type="domain" description="Tyr recombinase" evidence="5">
    <location>
        <begin position="112"/>
        <end position="220"/>
    </location>
</feature>
<evidence type="ECO:0000256" key="1">
    <source>
        <dbReference type="ARBA" id="ARBA00008857"/>
    </source>
</evidence>
<feature type="domain" description="Core-binding (CB)" evidence="6">
    <location>
        <begin position="1"/>
        <end position="91"/>
    </location>
</feature>
<proteinExistence type="inferred from homology"/>
<dbReference type="PROSITE" id="PS51900">
    <property type="entry name" value="CB"/>
    <property type="match status" value="1"/>
</dbReference>
<evidence type="ECO:0000259" key="5">
    <source>
        <dbReference type="PROSITE" id="PS51898"/>
    </source>
</evidence>
<reference evidence="7 8" key="1">
    <citation type="submission" date="2024-09" db="EMBL/GenBank/DDBJ databases">
        <title>Paenibacillus zeirhizospherea sp. nov., isolated from surface of the maize (Zea mays) roots in a horticulture field, Hungary.</title>
        <authorList>
            <person name="Marton D."/>
            <person name="Farkas M."/>
            <person name="Bedics A."/>
            <person name="Toth E."/>
            <person name="Tancsics A."/>
            <person name="Boka K."/>
            <person name="Maroti G."/>
            <person name="Kriszt B."/>
            <person name="Cserhati M."/>
        </authorList>
    </citation>
    <scope>NUCLEOTIDE SEQUENCE [LARGE SCALE GENOMIC DNA]</scope>
    <source>
        <strain evidence="7 8">KCTC 33519</strain>
    </source>
</reference>
<gene>
    <name evidence="7" type="ORF">ACE41H_15200</name>
</gene>
<dbReference type="SUPFAM" id="SSF56349">
    <property type="entry name" value="DNA breaking-rejoining enzymes"/>
    <property type="match status" value="1"/>
</dbReference>
<keyword evidence="3" id="KW-0233">DNA recombination</keyword>
<protein>
    <submittedName>
        <fullName evidence="7">Tyrosine-type recombinase/integrase</fullName>
    </submittedName>
</protein>
<keyword evidence="2 4" id="KW-0238">DNA-binding</keyword>
<sequence>MFHEFQQHLEERGLVLATRKSYQSSWNRFEKWFQAANSNQEENNPIYATQKDIADFKRNLLVAGGREGKPASPATNNLTFVHLNAIFRFFADKGYIPDNPVGTVKKPPVPRRLPKWLTRNEQNALLRDVRNRGSKRDNAIILTFLRLGLRVHEVCDLELTDISMSERKGTAYIRGKGDKDRELPISAELRRYSPAGCLNGFKSVVETSIRNCFQDPSCST</sequence>
<name>A0ABV5AV76_9BACL</name>
<dbReference type="RefSeq" id="WP_375356242.1">
    <property type="nucleotide sequence ID" value="NZ_JBHHMI010000013.1"/>
</dbReference>
<evidence type="ECO:0000313" key="8">
    <source>
        <dbReference type="Proteomes" id="UP001580346"/>
    </source>
</evidence>